<protein>
    <submittedName>
        <fullName evidence="2">Short chain dehydrogenase atnD</fullName>
    </submittedName>
</protein>
<dbReference type="Proteomes" id="UP000295703">
    <property type="component" value="Unassembled WGS sequence"/>
</dbReference>
<dbReference type="InterPro" id="IPR002347">
    <property type="entry name" value="SDR_fam"/>
</dbReference>
<dbReference type="Pfam" id="PF00106">
    <property type="entry name" value="adh_short"/>
    <property type="match status" value="1"/>
</dbReference>
<dbReference type="Gene3D" id="3.40.50.720">
    <property type="entry name" value="NAD(P)-binding Rossmann-like Domain"/>
    <property type="match status" value="1"/>
</dbReference>
<keyword evidence="3" id="KW-1185">Reference proteome</keyword>
<dbReference type="EMBL" id="RYZW01000014">
    <property type="protein sequence ID" value="TDZ67986.1"/>
    <property type="molecule type" value="Genomic_DNA"/>
</dbReference>
<name>A0A4R8RU50_COLTR</name>
<reference evidence="2 3" key="1">
    <citation type="submission" date="2018-12" db="EMBL/GenBank/DDBJ databases">
        <title>Genome sequence and assembly of Colletotrichum trifolii.</title>
        <authorList>
            <person name="Gan P."/>
            <person name="Shirasu K."/>
        </authorList>
    </citation>
    <scope>NUCLEOTIDE SEQUENCE [LARGE SCALE GENOMIC DNA]</scope>
    <source>
        <strain evidence="2 3">543-2</strain>
    </source>
</reference>
<keyword evidence="1" id="KW-0560">Oxidoreductase</keyword>
<proteinExistence type="predicted"/>
<sequence>MPPLFKFLHSQLFFEVPYPVKSFSGQTVIVTGSNTGLGLEAARHFARLGAEKVILAVRNLAKGEAAAASIEETTGRKDAVAVWELDLASYASVERFAARVNGLARLDVLVGNAGLLTYDFVRAEENESMMTVNVVSTLLLAILLLPKLRETALRWQKETVLTFTGSLGHTQAEFPERKSRRILEDLADEKKARMHDRYVQLPGSSKETSSDDALWPSSRYNVSKLIEVLLVRELADRVTSSKLPGNVVVSILNPGIAATEMARNVGWFHGKVLKVVFGIVGRTPEAASRTIVLAAGGGQETHGKYLDDGKVGEPSAFVPSSDGNRVQKQLWDELLEKLEDLHPGISALVSG</sequence>
<dbReference type="GO" id="GO:0016491">
    <property type="term" value="F:oxidoreductase activity"/>
    <property type="evidence" value="ECO:0007669"/>
    <property type="project" value="UniProtKB-KW"/>
</dbReference>
<organism evidence="2 3">
    <name type="scientific">Colletotrichum trifolii</name>
    <dbReference type="NCBI Taxonomy" id="5466"/>
    <lineage>
        <taxon>Eukaryota</taxon>
        <taxon>Fungi</taxon>
        <taxon>Dikarya</taxon>
        <taxon>Ascomycota</taxon>
        <taxon>Pezizomycotina</taxon>
        <taxon>Sordariomycetes</taxon>
        <taxon>Hypocreomycetidae</taxon>
        <taxon>Glomerellales</taxon>
        <taxon>Glomerellaceae</taxon>
        <taxon>Colletotrichum</taxon>
        <taxon>Colletotrichum orbiculare species complex</taxon>
    </lineage>
</organism>
<comment type="caution">
    <text evidence="2">The sequence shown here is derived from an EMBL/GenBank/DDBJ whole genome shotgun (WGS) entry which is preliminary data.</text>
</comment>
<dbReference type="PRINTS" id="PR00081">
    <property type="entry name" value="GDHRDH"/>
</dbReference>
<evidence type="ECO:0000313" key="3">
    <source>
        <dbReference type="Proteomes" id="UP000295703"/>
    </source>
</evidence>
<accession>A0A4R8RU50</accession>
<evidence type="ECO:0000256" key="1">
    <source>
        <dbReference type="ARBA" id="ARBA00023002"/>
    </source>
</evidence>
<dbReference type="STRING" id="5466.A0A4R8RU50"/>
<dbReference type="InterPro" id="IPR036291">
    <property type="entry name" value="NAD(P)-bd_dom_sf"/>
</dbReference>
<gene>
    <name evidence="2" type="primary">atnD-1</name>
    <name evidence="2" type="ORF">CTRI78_v002583</name>
</gene>
<dbReference type="AlphaFoldDB" id="A0A4R8RU50"/>
<evidence type="ECO:0000313" key="2">
    <source>
        <dbReference type="EMBL" id="TDZ67986.1"/>
    </source>
</evidence>
<dbReference type="PANTHER" id="PTHR43157:SF31">
    <property type="entry name" value="PHOSPHATIDYLINOSITOL-GLYCAN BIOSYNTHESIS CLASS F PROTEIN"/>
    <property type="match status" value="1"/>
</dbReference>
<dbReference type="PANTHER" id="PTHR43157">
    <property type="entry name" value="PHOSPHATIDYLINOSITOL-GLYCAN BIOSYNTHESIS CLASS F PROTEIN-RELATED"/>
    <property type="match status" value="1"/>
</dbReference>
<dbReference type="SUPFAM" id="SSF51735">
    <property type="entry name" value="NAD(P)-binding Rossmann-fold domains"/>
    <property type="match status" value="1"/>
</dbReference>